<accession>A0A165FWM9</accession>
<name>A0A165FWM9_EXIGL</name>
<dbReference type="InterPro" id="IPR045469">
    <property type="entry name" value="Nis1"/>
</dbReference>
<reference evidence="1 2" key="1">
    <citation type="journal article" date="2016" name="Mol. Biol. Evol.">
        <title>Comparative Genomics of Early-Diverging Mushroom-Forming Fungi Provides Insights into the Origins of Lignocellulose Decay Capabilities.</title>
        <authorList>
            <person name="Nagy L.G."/>
            <person name="Riley R."/>
            <person name="Tritt A."/>
            <person name="Adam C."/>
            <person name="Daum C."/>
            <person name="Floudas D."/>
            <person name="Sun H."/>
            <person name="Yadav J.S."/>
            <person name="Pangilinan J."/>
            <person name="Larsson K.H."/>
            <person name="Matsuura K."/>
            <person name="Barry K."/>
            <person name="Labutti K."/>
            <person name="Kuo R."/>
            <person name="Ohm R.A."/>
            <person name="Bhattacharya S.S."/>
            <person name="Shirouzu T."/>
            <person name="Yoshinaga Y."/>
            <person name="Martin F.M."/>
            <person name="Grigoriev I.V."/>
            <person name="Hibbett D.S."/>
        </authorList>
    </citation>
    <scope>NUCLEOTIDE SEQUENCE [LARGE SCALE GENOMIC DNA]</scope>
    <source>
        <strain evidence="1 2">HHB12029</strain>
    </source>
</reference>
<dbReference type="InParanoid" id="A0A165FWM9"/>
<dbReference type="EMBL" id="KV426067">
    <property type="protein sequence ID" value="KZV89642.1"/>
    <property type="molecule type" value="Genomic_DNA"/>
</dbReference>
<dbReference type="OrthoDB" id="3244717at2759"/>
<keyword evidence="2" id="KW-1185">Reference proteome</keyword>
<sequence length="161" mass="17126">MQQQQQSCASLPLMRFFAAVPVVVVALLPSFASAFINGIVSLKGSYKADETTSTFPVTFSTGSTKVEFFDLAVSFGLSTPAEHTVNNTLGNPLFNADLLAMRRSSTGPGQLTIQVPISNSDLYNGAGTYVLTAAVLRATGNQNAYLFRADPFTITFNATLS</sequence>
<dbReference type="Proteomes" id="UP000077266">
    <property type="component" value="Unassembled WGS sequence"/>
</dbReference>
<protein>
    <submittedName>
        <fullName evidence="1">Uncharacterized protein</fullName>
    </submittedName>
</protein>
<evidence type="ECO:0000313" key="1">
    <source>
        <dbReference type="EMBL" id="KZV89642.1"/>
    </source>
</evidence>
<gene>
    <name evidence="1" type="ORF">EXIGLDRAFT_721135</name>
</gene>
<dbReference type="AlphaFoldDB" id="A0A165FWM9"/>
<dbReference type="Pfam" id="PF19271">
    <property type="entry name" value="Nis1"/>
    <property type="match status" value="1"/>
</dbReference>
<proteinExistence type="predicted"/>
<evidence type="ECO:0000313" key="2">
    <source>
        <dbReference type="Proteomes" id="UP000077266"/>
    </source>
</evidence>
<organism evidence="1 2">
    <name type="scientific">Exidia glandulosa HHB12029</name>
    <dbReference type="NCBI Taxonomy" id="1314781"/>
    <lineage>
        <taxon>Eukaryota</taxon>
        <taxon>Fungi</taxon>
        <taxon>Dikarya</taxon>
        <taxon>Basidiomycota</taxon>
        <taxon>Agaricomycotina</taxon>
        <taxon>Agaricomycetes</taxon>
        <taxon>Auriculariales</taxon>
        <taxon>Exidiaceae</taxon>
        <taxon>Exidia</taxon>
    </lineage>
</organism>